<dbReference type="RefSeq" id="WP_079245836.1">
    <property type="nucleotide sequence ID" value="NZ_JARSYF010000015.1"/>
</dbReference>
<dbReference type="PANTHER" id="PTHR46795">
    <property type="entry name" value="ABC TRANSPORTER PERMEASE-RELATED-RELATED"/>
    <property type="match status" value="1"/>
</dbReference>
<evidence type="ECO:0000313" key="2">
    <source>
        <dbReference type="Proteomes" id="UP000191057"/>
    </source>
</evidence>
<dbReference type="AlphaFoldDB" id="A0A9W3XJZ0"/>
<dbReference type="EMBL" id="CP020002">
    <property type="protein sequence ID" value="AQY40151.1"/>
    <property type="molecule type" value="Genomic_DNA"/>
</dbReference>
<dbReference type="InterPro" id="IPR052536">
    <property type="entry name" value="ABC-4_Integral_Memb_Prot"/>
</dbReference>
<evidence type="ECO:0000313" key="1">
    <source>
        <dbReference type="EMBL" id="AQY40151.1"/>
    </source>
</evidence>
<protein>
    <submittedName>
        <fullName evidence="1">ABC transporter permease</fullName>
    </submittedName>
</protein>
<dbReference type="Proteomes" id="UP000191057">
    <property type="component" value="Chromosome"/>
</dbReference>
<name>A0A9W3XJZ0_BACTU</name>
<accession>A0A9W3XJZ0</accession>
<organism evidence="1 2">
    <name type="scientific">Bacillus thuringiensis</name>
    <dbReference type="NCBI Taxonomy" id="1428"/>
    <lineage>
        <taxon>Bacteria</taxon>
        <taxon>Bacillati</taxon>
        <taxon>Bacillota</taxon>
        <taxon>Bacilli</taxon>
        <taxon>Bacillales</taxon>
        <taxon>Bacillaceae</taxon>
        <taxon>Bacillus</taxon>
        <taxon>Bacillus cereus group</taxon>
    </lineage>
</organism>
<proteinExistence type="predicted"/>
<sequence>MSLCRLARKNIRTFATKRMKQFIWIAMSTMILFFMISLQFNEGAILKVGDTFVFQMYFYTLFIVLIFICIFTTYKMMSSLLLVRREEFTSYVAENIKRKEVLCLLCQEQLFIYGAAFVFGLINGMLFLKLFTVIFMKIAGIQGVNSAPITIYAIVVVSIIMIVILLLSMVQCFRFVQSLQDKNSLHFKKNRNVRSFLL</sequence>
<reference evidence="1 2" key="1">
    <citation type="submission" date="2017-03" db="EMBL/GenBank/DDBJ databases">
        <title>Complete genome sequence of Bacillus thuringiensis L-7601, a novel melanin producing strain.</title>
        <authorList>
            <person name="Cai J."/>
            <person name="Cao Z."/>
            <person name="Tan T."/>
        </authorList>
    </citation>
    <scope>NUCLEOTIDE SEQUENCE [LARGE SCALE GENOMIC DNA]</scope>
    <source>
        <strain evidence="1 2">L-7601</strain>
    </source>
</reference>
<gene>
    <name evidence="1" type="ORF">B4918_20385</name>
</gene>